<organism evidence="1 2">
    <name type="scientific">Aestuariispira insulae</name>
    <dbReference type="NCBI Taxonomy" id="1461337"/>
    <lineage>
        <taxon>Bacteria</taxon>
        <taxon>Pseudomonadati</taxon>
        <taxon>Pseudomonadota</taxon>
        <taxon>Alphaproteobacteria</taxon>
        <taxon>Rhodospirillales</taxon>
        <taxon>Kiloniellaceae</taxon>
        <taxon>Aestuariispira</taxon>
    </lineage>
</organism>
<name>A0A3D9HN95_9PROT</name>
<keyword evidence="2" id="KW-1185">Reference proteome</keyword>
<dbReference type="EMBL" id="QRDW01000004">
    <property type="protein sequence ID" value="RED50977.1"/>
    <property type="molecule type" value="Genomic_DNA"/>
</dbReference>
<accession>A0A3D9HN95</accession>
<comment type="caution">
    <text evidence="1">The sequence shown here is derived from an EMBL/GenBank/DDBJ whole genome shotgun (WGS) entry which is preliminary data.</text>
</comment>
<proteinExistence type="predicted"/>
<sequence length="178" mass="20908">MTTPAVPSAIDVANWFAEIARKEDIYLQPQKLQRLLYISQGSYAAMNYGRKLMPATFVADETGPLEPNVYRVFELGRPKITAYKMPPEIENFLARIWRKYCHHSTDYINQQIQYHEIYMEAIRKGHFEEIPFDKIVRFFSGREKPKIQRKQKKVVTADGRKLEKWLPTAQATSRPTNR</sequence>
<dbReference type="AlphaFoldDB" id="A0A3D9HN95"/>
<gene>
    <name evidence="1" type="ORF">DFP90_104250</name>
</gene>
<dbReference type="RefSeq" id="WP_115936761.1">
    <property type="nucleotide sequence ID" value="NZ_QRDW01000004.1"/>
</dbReference>
<dbReference type="Proteomes" id="UP000256845">
    <property type="component" value="Unassembled WGS sequence"/>
</dbReference>
<protein>
    <submittedName>
        <fullName evidence="1">Putative phage-associated protein</fullName>
    </submittedName>
</protein>
<dbReference type="OrthoDB" id="7352766at2"/>
<evidence type="ECO:0000313" key="2">
    <source>
        <dbReference type="Proteomes" id="UP000256845"/>
    </source>
</evidence>
<evidence type="ECO:0000313" key="1">
    <source>
        <dbReference type="EMBL" id="RED50977.1"/>
    </source>
</evidence>
<reference evidence="1 2" key="1">
    <citation type="submission" date="2018-07" db="EMBL/GenBank/DDBJ databases">
        <title>Genomic Encyclopedia of Type Strains, Phase III (KMG-III): the genomes of soil and plant-associated and newly described type strains.</title>
        <authorList>
            <person name="Whitman W."/>
        </authorList>
    </citation>
    <scope>NUCLEOTIDE SEQUENCE [LARGE SCALE GENOMIC DNA]</scope>
    <source>
        <strain evidence="1 2">CECT 8488</strain>
    </source>
</reference>